<name>A0A9P6M3U2_MORAP</name>
<protein>
    <submittedName>
        <fullName evidence="2">Uncharacterized protein</fullName>
    </submittedName>
</protein>
<feature type="region of interest" description="Disordered" evidence="1">
    <location>
        <begin position="116"/>
        <end position="197"/>
    </location>
</feature>
<dbReference type="AlphaFoldDB" id="A0A9P6M3U2"/>
<organism evidence="2 3">
    <name type="scientific">Mortierella alpina</name>
    <name type="common">Oleaginous fungus</name>
    <name type="synonym">Mortierella renispora</name>
    <dbReference type="NCBI Taxonomy" id="64518"/>
    <lineage>
        <taxon>Eukaryota</taxon>
        <taxon>Fungi</taxon>
        <taxon>Fungi incertae sedis</taxon>
        <taxon>Mucoromycota</taxon>
        <taxon>Mortierellomycotina</taxon>
        <taxon>Mortierellomycetes</taxon>
        <taxon>Mortierellales</taxon>
        <taxon>Mortierellaceae</taxon>
        <taxon>Mortierella</taxon>
    </lineage>
</organism>
<feature type="compositionally biased region" description="Basic and acidic residues" evidence="1">
    <location>
        <begin position="69"/>
        <end position="80"/>
    </location>
</feature>
<evidence type="ECO:0000313" key="2">
    <source>
        <dbReference type="EMBL" id="KAF9964631.1"/>
    </source>
</evidence>
<evidence type="ECO:0000256" key="1">
    <source>
        <dbReference type="SAM" id="MobiDB-lite"/>
    </source>
</evidence>
<comment type="caution">
    <text evidence="2">The sequence shown here is derived from an EMBL/GenBank/DDBJ whole genome shotgun (WGS) entry which is preliminary data.</text>
</comment>
<dbReference type="EMBL" id="JAAAHY010000342">
    <property type="protein sequence ID" value="KAF9964631.1"/>
    <property type="molecule type" value="Genomic_DNA"/>
</dbReference>
<dbReference type="OrthoDB" id="2394571at2759"/>
<accession>A0A9P6M3U2</accession>
<feature type="region of interest" description="Disordered" evidence="1">
    <location>
        <begin position="282"/>
        <end position="306"/>
    </location>
</feature>
<evidence type="ECO:0000313" key="3">
    <source>
        <dbReference type="Proteomes" id="UP000738359"/>
    </source>
</evidence>
<feature type="region of interest" description="Disordered" evidence="1">
    <location>
        <begin position="40"/>
        <end position="95"/>
    </location>
</feature>
<feature type="region of interest" description="Disordered" evidence="1">
    <location>
        <begin position="213"/>
        <end position="232"/>
    </location>
</feature>
<dbReference type="Proteomes" id="UP000738359">
    <property type="component" value="Unassembled WGS sequence"/>
</dbReference>
<feature type="compositionally biased region" description="Polar residues" evidence="1">
    <location>
        <begin position="147"/>
        <end position="157"/>
    </location>
</feature>
<gene>
    <name evidence="2" type="ORF">BGZ70_006185</name>
</gene>
<feature type="compositionally biased region" description="Low complexity" evidence="1">
    <location>
        <begin position="55"/>
        <end position="68"/>
    </location>
</feature>
<reference evidence="2" key="1">
    <citation type="journal article" date="2020" name="Fungal Divers.">
        <title>Resolving the Mortierellaceae phylogeny through synthesis of multi-gene phylogenetics and phylogenomics.</title>
        <authorList>
            <person name="Vandepol N."/>
            <person name="Liber J."/>
            <person name="Desiro A."/>
            <person name="Na H."/>
            <person name="Kennedy M."/>
            <person name="Barry K."/>
            <person name="Grigoriev I.V."/>
            <person name="Miller A.N."/>
            <person name="O'Donnell K."/>
            <person name="Stajich J.E."/>
            <person name="Bonito G."/>
        </authorList>
    </citation>
    <scope>NUCLEOTIDE SEQUENCE</scope>
    <source>
        <strain evidence="2">CK1249</strain>
    </source>
</reference>
<feature type="compositionally biased region" description="Acidic residues" evidence="1">
    <location>
        <begin position="214"/>
        <end position="223"/>
    </location>
</feature>
<keyword evidence="3" id="KW-1185">Reference proteome</keyword>
<proteinExistence type="predicted"/>
<sequence length="430" mass="48299">MEDPTDGQLARSGMIDLYLSRLVDTSVLLSLLVMMPAYTGPKTSSQSPLQQHQWSQVSSFSVKSPSDSQDPKKRMTKDEAQSPFGGHFQAQESTLHPKRFGGRCAVEGLVCRSKASTTHVSHDDEIPKSTQLSGNHQRQHPQEKWQSDQYATETEIPSQRFRFPSTYQDTKDEEEHSDSEDTALTPESYPGHRRSSSLPEATLQLIDLSQMQISEEDTSEDACPEQGPRRSSCDGQLETLLMAECAVPHCPDEGESLTKHEEKDKVRGYRPLRASLTISTNFPKDPLQETAMSSVSDTASDRRGSISSSVSDVSISLSHSILSSSSSRSSLCSVPRSGGPPVHYTLMCWIGGRWPCKLRPSIKKSTLADIHTTLRRNLRLPKNYHVDIEFDWMGCTYMILDATHWQWAREQVSHGDMSIRCKVWQKRFSY</sequence>
<feature type="compositionally biased region" description="Polar residues" evidence="1">
    <location>
        <begin position="41"/>
        <end position="54"/>
    </location>
</feature>